<reference evidence="15 16" key="1">
    <citation type="submission" date="2020-08" db="EMBL/GenBank/DDBJ databases">
        <title>Genomic Encyclopedia of Type Strains, Phase IV (KMG-IV): sequencing the most valuable type-strain genomes for metagenomic binning, comparative biology and taxonomic classification.</title>
        <authorList>
            <person name="Goeker M."/>
        </authorList>
    </citation>
    <scope>NUCLEOTIDE SEQUENCE [LARGE SCALE GENOMIC DNA]</scope>
    <source>
        <strain evidence="15 16">DSM 12706</strain>
    </source>
</reference>
<evidence type="ECO:0000256" key="6">
    <source>
        <dbReference type="ARBA" id="ARBA00022723"/>
    </source>
</evidence>
<evidence type="ECO:0000256" key="8">
    <source>
        <dbReference type="ARBA" id="ARBA00023052"/>
    </source>
</evidence>
<dbReference type="PANTHER" id="PTHR18968">
    <property type="entry name" value="THIAMINE PYROPHOSPHATE ENZYMES"/>
    <property type="match status" value="1"/>
</dbReference>
<dbReference type="Gene3D" id="3.40.50.970">
    <property type="match status" value="2"/>
</dbReference>
<dbReference type="GO" id="GO:0009099">
    <property type="term" value="P:L-valine biosynthetic process"/>
    <property type="evidence" value="ECO:0007669"/>
    <property type="project" value="TreeGrafter"/>
</dbReference>
<dbReference type="NCBIfam" id="TIGR03457">
    <property type="entry name" value="sulphoacet_xsc"/>
    <property type="match status" value="1"/>
</dbReference>
<name>A0A7W8DZI5_9BRAD</name>
<evidence type="ECO:0000256" key="2">
    <source>
        <dbReference type="ARBA" id="ARBA00001964"/>
    </source>
</evidence>
<keyword evidence="9 15" id="KW-0012">Acyltransferase</keyword>
<evidence type="ECO:0000313" key="16">
    <source>
        <dbReference type="Proteomes" id="UP000542353"/>
    </source>
</evidence>
<dbReference type="GO" id="GO:0009097">
    <property type="term" value="P:isoleucine biosynthetic process"/>
    <property type="evidence" value="ECO:0007669"/>
    <property type="project" value="TreeGrafter"/>
</dbReference>
<keyword evidence="8 11" id="KW-0786">Thiamine pyrophosphate</keyword>
<dbReference type="InterPro" id="IPR029061">
    <property type="entry name" value="THDP-binding"/>
</dbReference>
<evidence type="ECO:0000256" key="4">
    <source>
        <dbReference type="ARBA" id="ARBA00012971"/>
    </source>
</evidence>
<dbReference type="Pfam" id="PF00205">
    <property type="entry name" value="TPP_enzyme_M"/>
    <property type="match status" value="1"/>
</dbReference>
<feature type="domain" description="Thiamine pyrophosphate enzyme N-terminal TPP-binding" evidence="14">
    <location>
        <begin position="3"/>
        <end position="119"/>
    </location>
</feature>
<dbReference type="GO" id="GO:0019529">
    <property type="term" value="P:taurine catabolic process"/>
    <property type="evidence" value="ECO:0007669"/>
    <property type="project" value="UniProtKB-UniRule"/>
</dbReference>
<evidence type="ECO:0000256" key="7">
    <source>
        <dbReference type="ARBA" id="ARBA00022842"/>
    </source>
</evidence>
<dbReference type="EC" id="2.3.3.15" evidence="4 10"/>
<comment type="caution">
    <text evidence="15">The sequence shown here is derived from an EMBL/GenBank/DDBJ whole genome shotgun (WGS) entry which is preliminary data.</text>
</comment>
<dbReference type="InterPro" id="IPR012000">
    <property type="entry name" value="Thiamin_PyroP_enz_cen_dom"/>
</dbReference>
<dbReference type="Gene3D" id="3.40.50.1220">
    <property type="entry name" value="TPP-binding domain"/>
    <property type="match status" value="1"/>
</dbReference>
<comment type="similarity">
    <text evidence="3 11">Belongs to the TPP enzyme family.</text>
</comment>
<dbReference type="InterPro" id="IPR011766">
    <property type="entry name" value="TPP_enzyme_TPP-bd"/>
</dbReference>
<dbReference type="PROSITE" id="PS00187">
    <property type="entry name" value="TPP_ENZYMES"/>
    <property type="match status" value="1"/>
</dbReference>
<dbReference type="CDD" id="cd07035">
    <property type="entry name" value="TPP_PYR_POX_like"/>
    <property type="match status" value="1"/>
</dbReference>
<dbReference type="NCBIfam" id="NF005713">
    <property type="entry name" value="PRK07525.1"/>
    <property type="match status" value="1"/>
</dbReference>
<dbReference type="GO" id="GO:0005948">
    <property type="term" value="C:acetolactate synthase complex"/>
    <property type="evidence" value="ECO:0007669"/>
    <property type="project" value="TreeGrafter"/>
</dbReference>
<evidence type="ECO:0000256" key="5">
    <source>
        <dbReference type="ARBA" id="ARBA00022679"/>
    </source>
</evidence>
<dbReference type="RefSeq" id="WP_184256260.1">
    <property type="nucleotide sequence ID" value="NZ_JACHIH010000007.1"/>
</dbReference>
<dbReference type="EMBL" id="JACHIH010000007">
    <property type="protein sequence ID" value="MBB5046911.1"/>
    <property type="molecule type" value="Genomic_DNA"/>
</dbReference>
<protein>
    <recommendedName>
        <fullName evidence="4 10">Sulfoacetaldehyde acetyltransferase</fullName>
        <ecNumber evidence="4 10">2.3.3.15</ecNumber>
    </recommendedName>
</protein>
<dbReference type="GO" id="GO:0000287">
    <property type="term" value="F:magnesium ion binding"/>
    <property type="evidence" value="ECO:0007669"/>
    <property type="project" value="InterPro"/>
</dbReference>
<keyword evidence="5 15" id="KW-0808">Transferase</keyword>
<evidence type="ECO:0000259" key="13">
    <source>
        <dbReference type="Pfam" id="PF02775"/>
    </source>
</evidence>
<feature type="domain" description="Thiamine pyrophosphate enzyme TPP-binding" evidence="13">
    <location>
        <begin position="404"/>
        <end position="555"/>
    </location>
</feature>
<gene>
    <name evidence="15" type="ORF">HNR60_001660</name>
</gene>
<evidence type="ECO:0000256" key="3">
    <source>
        <dbReference type="ARBA" id="ARBA00007812"/>
    </source>
</evidence>
<sequence length="592" mass="63622">MRMTTEEAFIKVLQLHGVEHAFGIIGSAFMPISDLFPKAGIRFWDVAHEANGGLICDGYTRATGKIAMAIAQNGPGVTNFVTAVKTAYWNHTPMLLVTPQAANRTIGQGGFQEVEQMAMFRDTVCYQEEVRDPSRVAEVLNRVITKAKRLSAPAQINMPRDFWTQVIDITLPSIIELEPPAGGADAVAAAAKLLSEASFPVILSGAGVVIGNAIAYCVALAERLDAPVCNGYQHNDSFPGSHRLAAGPLGYNGSKAAMELIAKADVVLALGTRLNPFSTLPGYGIDYWPTAAKVIQVDINPDRIGLTKPLSVAICGDAGLVARQILAQLCATAGDGGREQRKALIHTTKSAWLQQLSSMDHEDDDDGTSWNERARVRDPERMSPRQAWRAIQAGLPRDAIISSDIGNNCAIGNAYPSFDAGRRYLSPGLFGPCGYGFPAIIGAKIGRPDLPVVGFSGDGAFGISMNEMSSIGREEWPGITMVIFRNYQWGAEKRNSTLWYDDNFVGTELDPHLSYARVAVACGLKGVTVRSPDELTAALAESCAAQADGVTTFIEVVLNQELGEPFRRDAMKKPVVIAGIDRADMRPQQGSA</sequence>
<dbReference type="FunFam" id="3.40.50.970:FF:000107">
    <property type="entry name" value="Sulfoacetaldehyde acetyltransferase Xsc"/>
    <property type="match status" value="1"/>
</dbReference>
<proteinExistence type="inferred from homology"/>
<dbReference type="InterPro" id="IPR017820">
    <property type="entry name" value="Sulphoacetald_Actrfrase"/>
</dbReference>
<feature type="domain" description="Thiamine pyrophosphate enzyme central" evidence="12">
    <location>
        <begin position="187"/>
        <end position="324"/>
    </location>
</feature>
<evidence type="ECO:0000256" key="1">
    <source>
        <dbReference type="ARBA" id="ARBA00001946"/>
    </source>
</evidence>
<dbReference type="InterPro" id="IPR029035">
    <property type="entry name" value="DHS-like_NAD/FAD-binding_dom"/>
</dbReference>
<evidence type="ECO:0000256" key="11">
    <source>
        <dbReference type="RuleBase" id="RU362132"/>
    </source>
</evidence>
<dbReference type="InterPro" id="IPR000399">
    <property type="entry name" value="TPP-bd_CS"/>
</dbReference>
<comment type="cofactor">
    <cofactor evidence="1">
        <name>Mg(2+)</name>
        <dbReference type="ChEBI" id="CHEBI:18420"/>
    </cofactor>
</comment>
<evidence type="ECO:0000256" key="9">
    <source>
        <dbReference type="ARBA" id="ARBA00023315"/>
    </source>
</evidence>
<dbReference type="GO" id="GO:0050660">
    <property type="term" value="F:flavin adenine dinucleotide binding"/>
    <property type="evidence" value="ECO:0007669"/>
    <property type="project" value="TreeGrafter"/>
</dbReference>
<dbReference type="SUPFAM" id="SSF52518">
    <property type="entry name" value="Thiamin diphosphate-binding fold (THDP-binding)"/>
    <property type="match status" value="2"/>
</dbReference>
<evidence type="ECO:0000259" key="14">
    <source>
        <dbReference type="Pfam" id="PF02776"/>
    </source>
</evidence>
<keyword evidence="16" id="KW-1185">Reference proteome</keyword>
<dbReference type="GO" id="GO:0050487">
    <property type="term" value="F:sulfoacetaldehyde acetyltransferase activity"/>
    <property type="evidence" value="ECO:0007669"/>
    <property type="project" value="UniProtKB-UniRule"/>
</dbReference>
<dbReference type="InterPro" id="IPR012001">
    <property type="entry name" value="Thiamin_PyroP_enz_TPP-bd_dom"/>
</dbReference>
<organism evidence="15 16">
    <name type="scientific">Rhodopseudomonas rhenobacensis</name>
    <dbReference type="NCBI Taxonomy" id="87461"/>
    <lineage>
        <taxon>Bacteria</taxon>
        <taxon>Pseudomonadati</taxon>
        <taxon>Pseudomonadota</taxon>
        <taxon>Alphaproteobacteria</taxon>
        <taxon>Hyphomicrobiales</taxon>
        <taxon>Nitrobacteraceae</taxon>
        <taxon>Rhodopseudomonas</taxon>
    </lineage>
</organism>
<dbReference type="InterPro" id="IPR045229">
    <property type="entry name" value="TPP_enz"/>
</dbReference>
<evidence type="ECO:0000259" key="12">
    <source>
        <dbReference type="Pfam" id="PF00205"/>
    </source>
</evidence>
<keyword evidence="6" id="KW-0479">Metal-binding</keyword>
<evidence type="ECO:0000256" key="10">
    <source>
        <dbReference type="NCBIfam" id="TIGR03457"/>
    </source>
</evidence>
<dbReference type="Pfam" id="PF02776">
    <property type="entry name" value="TPP_enzyme_N"/>
    <property type="match status" value="1"/>
</dbReference>
<evidence type="ECO:0000313" key="15">
    <source>
        <dbReference type="EMBL" id="MBB5046911.1"/>
    </source>
</evidence>
<dbReference type="GO" id="GO:0030976">
    <property type="term" value="F:thiamine pyrophosphate binding"/>
    <property type="evidence" value="ECO:0007669"/>
    <property type="project" value="InterPro"/>
</dbReference>
<keyword evidence="7" id="KW-0460">Magnesium</keyword>
<dbReference type="GO" id="GO:0003984">
    <property type="term" value="F:acetolactate synthase activity"/>
    <property type="evidence" value="ECO:0007669"/>
    <property type="project" value="TreeGrafter"/>
</dbReference>
<dbReference type="Pfam" id="PF02775">
    <property type="entry name" value="TPP_enzyme_C"/>
    <property type="match status" value="1"/>
</dbReference>
<dbReference type="Proteomes" id="UP000542353">
    <property type="component" value="Unassembled WGS sequence"/>
</dbReference>
<dbReference type="SUPFAM" id="SSF52467">
    <property type="entry name" value="DHS-like NAD/FAD-binding domain"/>
    <property type="match status" value="1"/>
</dbReference>
<dbReference type="PANTHER" id="PTHR18968:SF166">
    <property type="entry name" value="2-HYDROXYACYL-COA LYASE 2"/>
    <property type="match status" value="1"/>
</dbReference>
<comment type="cofactor">
    <cofactor evidence="2">
        <name>thiamine diphosphate</name>
        <dbReference type="ChEBI" id="CHEBI:58937"/>
    </cofactor>
</comment>
<accession>A0A7W8DZI5</accession>
<dbReference type="AlphaFoldDB" id="A0A7W8DZI5"/>